<proteinExistence type="predicted"/>
<evidence type="ECO:0000256" key="1">
    <source>
        <dbReference type="SAM" id="Phobius"/>
    </source>
</evidence>
<evidence type="ECO:0000313" key="3">
    <source>
        <dbReference type="Proteomes" id="UP000299102"/>
    </source>
</evidence>
<organism evidence="2 3">
    <name type="scientific">Eumeta variegata</name>
    <name type="common">Bagworm moth</name>
    <name type="synonym">Eumeta japonica</name>
    <dbReference type="NCBI Taxonomy" id="151549"/>
    <lineage>
        <taxon>Eukaryota</taxon>
        <taxon>Metazoa</taxon>
        <taxon>Ecdysozoa</taxon>
        <taxon>Arthropoda</taxon>
        <taxon>Hexapoda</taxon>
        <taxon>Insecta</taxon>
        <taxon>Pterygota</taxon>
        <taxon>Neoptera</taxon>
        <taxon>Endopterygota</taxon>
        <taxon>Lepidoptera</taxon>
        <taxon>Glossata</taxon>
        <taxon>Ditrysia</taxon>
        <taxon>Tineoidea</taxon>
        <taxon>Psychidae</taxon>
        <taxon>Oiketicinae</taxon>
        <taxon>Eumeta</taxon>
    </lineage>
</organism>
<feature type="transmembrane region" description="Helical" evidence="1">
    <location>
        <begin position="63"/>
        <end position="87"/>
    </location>
</feature>
<keyword evidence="1" id="KW-1133">Transmembrane helix</keyword>
<reference evidence="2 3" key="1">
    <citation type="journal article" date="2019" name="Commun. Biol.">
        <title>The bagworm genome reveals a unique fibroin gene that provides high tensile strength.</title>
        <authorList>
            <person name="Kono N."/>
            <person name="Nakamura H."/>
            <person name="Ohtoshi R."/>
            <person name="Tomita M."/>
            <person name="Numata K."/>
            <person name="Arakawa K."/>
        </authorList>
    </citation>
    <scope>NUCLEOTIDE SEQUENCE [LARGE SCALE GENOMIC DNA]</scope>
</reference>
<gene>
    <name evidence="2" type="ORF">EVAR_34104_1</name>
</gene>
<accession>A0A4C1WIT0</accession>
<comment type="caution">
    <text evidence="2">The sequence shown here is derived from an EMBL/GenBank/DDBJ whole genome shotgun (WGS) entry which is preliminary data.</text>
</comment>
<keyword evidence="1" id="KW-0472">Membrane</keyword>
<feature type="transmembrane region" description="Helical" evidence="1">
    <location>
        <begin position="99"/>
        <end position="118"/>
    </location>
</feature>
<keyword evidence="1" id="KW-0812">Transmembrane</keyword>
<protein>
    <submittedName>
        <fullName evidence="2">Uncharacterized protein</fullName>
    </submittedName>
</protein>
<name>A0A4C1WIT0_EUMVA</name>
<sequence length="119" mass="13551">MTDASPVFSIFTVKSRRVYRLIPIQPPSKESPLSLNYIKAWRIFSSTMFAWPKEKDKGKRSTLIVVCRTLLPVVLGVFLIGNVTYIYRYQHEADFTTRGHLYITLISGIVTIVSGPSVR</sequence>
<dbReference type="AlphaFoldDB" id="A0A4C1WIT0"/>
<dbReference type="OrthoDB" id="6678752at2759"/>
<keyword evidence="3" id="KW-1185">Reference proteome</keyword>
<dbReference type="EMBL" id="BGZK01000579">
    <property type="protein sequence ID" value="GBP51318.1"/>
    <property type="molecule type" value="Genomic_DNA"/>
</dbReference>
<evidence type="ECO:0000313" key="2">
    <source>
        <dbReference type="EMBL" id="GBP51318.1"/>
    </source>
</evidence>
<dbReference type="Proteomes" id="UP000299102">
    <property type="component" value="Unassembled WGS sequence"/>
</dbReference>